<dbReference type="Pfam" id="PF22642">
    <property type="entry name" value="MinC_N_1"/>
    <property type="match status" value="1"/>
</dbReference>
<dbReference type="AlphaFoldDB" id="A0A0R2AZU2"/>
<dbReference type="GO" id="GO:0000902">
    <property type="term" value="P:cell morphogenesis"/>
    <property type="evidence" value="ECO:0007669"/>
    <property type="project" value="InterPro"/>
</dbReference>
<keyword evidence="9" id="KW-1185">Reference proteome</keyword>
<sequence>METVILKGRKDGFELMLADWADFDQVTADLEALLVQLNQDTSTERVEFSLESGNRLFDEAQAATITQIFDRFPRFTVRQLHSNVGPTAELKQRFLNQAIHLGGGIIRSGQRQAFNGDVLFSGTLHKDAVLEATGSVFVLGEIHGLVIAGSDGDASAVIVGDVSQATQIRIADSVDIIADRNVAGTSLSYVNDLHILEHGDAAQLKDLRPRLFRKMEEM</sequence>
<evidence type="ECO:0000256" key="4">
    <source>
        <dbReference type="ARBA" id="ARBA00023306"/>
    </source>
</evidence>
<feature type="domain" description="Septum site-determining protein MinC N-terminal" evidence="7">
    <location>
        <begin position="4"/>
        <end position="79"/>
    </location>
</feature>
<dbReference type="Pfam" id="PF03775">
    <property type="entry name" value="MinC_C"/>
    <property type="match status" value="1"/>
</dbReference>
<dbReference type="InterPro" id="IPR055219">
    <property type="entry name" value="MinC_N_1"/>
</dbReference>
<dbReference type="InterPro" id="IPR036145">
    <property type="entry name" value="MinC_C_sf"/>
</dbReference>
<proteinExistence type="inferred from homology"/>
<dbReference type="PANTHER" id="PTHR34108:SF1">
    <property type="entry name" value="SEPTUM SITE-DETERMINING PROTEIN MINC"/>
    <property type="match status" value="1"/>
</dbReference>
<feature type="domain" description="Septum formation inhibitor MinC C-terminal" evidence="6">
    <location>
        <begin position="105"/>
        <end position="181"/>
    </location>
</feature>
<comment type="caution">
    <text evidence="8">The sequence shown here is derived from an EMBL/GenBank/DDBJ whole genome shotgun (WGS) entry which is preliminary data.</text>
</comment>
<evidence type="ECO:0000256" key="5">
    <source>
        <dbReference type="ARBA" id="ARBA00046874"/>
    </source>
</evidence>
<evidence type="ECO:0000259" key="6">
    <source>
        <dbReference type="Pfam" id="PF03775"/>
    </source>
</evidence>
<keyword evidence="3" id="KW-0717">Septation</keyword>
<dbReference type="InterPro" id="IPR005526">
    <property type="entry name" value="Septum_form_inhib_MinC_C"/>
</dbReference>
<evidence type="ECO:0000256" key="2">
    <source>
        <dbReference type="ARBA" id="ARBA00022618"/>
    </source>
</evidence>
<dbReference type="InterPro" id="IPR013033">
    <property type="entry name" value="MinC"/>
</dbReference>
<evidence type="ECO:0000313" key="8">
    <source>
        <dbReference type="EMBL" id="KRM72495.1"/>
    </source>
</evidence>
<dbReference type="InterPro" id="IPR016098">
    <property type="entry name" value="CAP/MinC_C"/>
</dbReference>
<protein>
    <submittedName>
        <fullName evidence="8">Septum formation inhibitor</fullName>
    </submittedName>
</protein>
<keyword evidence="4" id="KW-0131">Cell cycle</keyword>
<accession>A0A0R2AZU2</accession>
<reference evidence="8 9" key="1">
    <citation type="journal article" date="2015" name="Genome Announc.">
        <title>Expanding the biotechnology potential of lactobacilli through comparative genomics of 213 strains and associated genera.</title>
        <authorList>
            <person name="Sun Z."/>
            <person name="Harris H.M."/>
            <person name="McCann A."/>
            <person name="Guo C."/>
            <person name="Argimon S."/>
            <person name="Zhang W."/>
            <person name="Yang X."/>
            <person name="Jeffery I.B."/>
            <person name="Cooney J.C."/>
            <person name="Kagawa T.F."/>
            <person name="Liu W."/>
            <person name="Song Y."/>
            <person name="Salvetti E."/>
            <person name="Wrobel A."/>
            <person name="Rasinkangas P."/>
            <person name="Parkhill J."/>
            <person name="Rea M.C."/>
            <person name="O'Sullivan O."/>
            <person name="Ritari J."/>
            <person name="Douillard F.P."/>
            <person name="Paul Ross R."/>
            <person name="Yang R."/>
            <person name="Briner A.E."/>
            <person name="Felis G.E."/>
            <person name="de Vos W.M."/>
            <person name="Barrangou R."/>
            <person name="Klaenhammer T.R."/>
            <person name="Caufield P.W."/>
            <person name="Cui Y."/>
            <person name="Zhang H."/>
            <person name="O'Toole P.W."/>
        </authorList>
    </citation>
    <scope>NUCLEOTIDE SEQUENCE [LARGE SCALE GENOMIC DNA]</scope>
    <source>
        <strain evidence="8 9">DSM 23927</strain>
    </source>
</reference>
<keyword evidence="2" id="KW-0132">Cell division</keyword>
<dbReference type="STRING" id="1423727.FC34_GL000201"/>
<dbReference type="SUPFAM" id="SSF63848">
    <property type="entry name" value="Cell-division inhibitor MinC, C-terminal domain"/>
    <property type="match status" value="1"/>
</dbReference>
<dbReference type="RefSeq" id="WP_057893521.1">
    <property type="nucleotide sequence ID" value="NZ_AYZQ01000001.1"/>
</dbReference>
<dbReference type="PANTHER" id="PTHR34108">
    <property type="entry name" value="SEPTUM SITE-DETERMINING PROTEIN MINC"/>
    <property type="match status" value="1"/>
</dbReference>
<evidence type="ECO:0000259" key="7">
    <source>
        <dbReference type="Pfam" id="PF22642"/>
    </source>
</evidence>
<evidence type="ECO:0000256" key="3">
    <source>
        <dbReference type="ARBA" id="ARBA00023210"/>
    </source>
</evidence>
<dbReference type="GO" id="GO:1901891">
    <property type="term" value="P:regulation of cell septum assembly"/>
    <property type="evidence" value="ECO:0007669"/>
    <property type="project" value="InterPro"/>
</dbReference>
<dbReference type="EMBL" id="AYZQ01000001">
    <property type="protein sequence ID" value="KRM72495.1"/>
    <property type="molecule type" value="Genomic_DNA"/>
</dbReference>
<organism evidence="8 9">
    <name type="scientific">Lacticaseibacillus brantae DSM 23927</name>
    <dbReference type="NCBI Taxonomy" id="1423727"/>
    <lineage>
        <taxon>Bacteria</taxon>
        <taxon>Bacillati</taxon>
        <taxon>Bacillota</taxon>
        <taxon>Bacilli</taxon>
        <taxon>Lactobacillales</taxon>
        <taxon>Lactobacillaceae</taxon>
        <taxon>Lacticaseibacillus</taxon>
    </lineage>
</organism>
<dbReference type="OrthoDB" id="9790810at2"/>
<comment type="subunit">
    <text evidence="5">Interacts with MinD and FtsZ.</text>
</comment>
<gene>
    <name evidence="8" type="ORF">FC34_GL000201</name>
</gene>
<dbReference type="GO" id="GO:0000917">
    <property type="term" value="P:division septum assembly"/>
    <property type="evidence" value="ECO:0007669"/>
    <property type="project" value="UniProtKB-KW"/>
</dbReference>
<evidence type="ECO:0000256" key="1">
    <source>
        <dbReference type="ARBA" id="ARBA00006291"/>
    </source>
</evidence>
<dbReference type="Gene3D" id="2.160.20.70">
    <property type="match status" value="1"/>
</dbReference>
<evidence type="ECO:0000313" key="9">
    <source>
        <dbReference type="Proteomes" id="UP000051672"/>
    </source>
</evidence>
<dbReference type="Gene3D" id="3.30.160.540">
    <property type="match status" value="1"/>
</dbReference>
<comment type="similarity">
    <text evidence="1">Belongs to the MinC family.</text>
</comment>
<name>A0A0R2AZU2_9LACO</name>
<dbReference type="PATRIC" id="fig|1423727.3.peg.202"/>
<dbReference type="Proteomes" id="UP000051672">
    <property type="component" value="Unassembled WGS sequence"/>
</dbReference>